<keyword evidence="2" id="KW-1185">Reference proteome</keyword>
<organism evidence="1 2">
    <name type="scientific">Elysia crispata</name>
    <name type="common">lettuce slug</name>
    <dbReference type="NCBI Taxonomy" id="231223"/>
    <lineage>
        <taxon>Eukaryota</taxon>
        <taxon>Metazoa</taxon>
        <taxon>Spiralia</taxon>
        <taxon>Lophotrochozoa</taxon>
        <taxon>Mollusca</taxon>
        <taxon>Gastropoda</taxon>
        <taxon>Heterobranchia</taxon>
        <taxon>Euthyneura</taxon>
        <taxon>Panpulmonata</taxon>
        <taxon>Sacoglossa</taxon>
        <taxon>Placobranchoidea</taxon>
        <taxon>Plakobranchidae</taxon>
        <taxon>Elysia</taxon>
    </lineage>
</organism>
<dbReference type="AlphaFoldDB" id="A0AAE1DTC6"/>
<accession>A0AAE1DTC6</accession>
<gene>
    <name evidence="1" type="ORF">RRG08_027889</name>
</gene>
<dbReference type="EMBL" id="JAWDGP010002514">
    <property type="protein sequence ID" value="KAK3782341.1"/>
    <property type="molecule type" value="Genomic_DNA"/>
</dbReference>
<dbReference type="Proteomes" id="UP001283361">
    <property type="component" value="Unassembled WGS sequence"/>
</dbReference>
<protein>
    <submittedName>
        <fullName evidence="1">Uncharacterized protein</fullName>
    </submittedName>
</protein>
<proteinExistence type="predicted"/>
<evidence type="ECO:0000313" key="2">
    <source>
        <dbReference type="Proteomes" id="UP001283361"/>
    </source>
</evidence>
<reference evidence="1" key="1">
    <citation type="journal article" date="2023" name="G3 (Bethesda)">
        <title>A reference genome for the long-term kleptoplast-retaining sea slug Elysia crispata morphotype clarki.</title>
        <authorList>
            <person name="Eastman K.E."/>
            <person name="Pendleton A.L."/>
            <person name="Shaikh M.A."/>
            <person name="Suttiyut T."/>
            <person name="Ogas R."/>
            <person name="Tomko P."/>
            <person name="Gavelis G."/>
            <person name="Widhalm J.R."/>
            <person name="Wisecaver J.H."/>
        </authorList>
    </citation>
    <scope>NUCLEOTIDE SEQUENCE</scope>
    <source>
        <strain evidence="1">ECLA1</strain>
    </source>
</reference>
<evidence type="ECO:0000313" key="1">
    <source>
        <dbReference type="EMBL" id="KAK3782341.1"/>
    </source>
</evidence>
<name>A0AAE1DTC6_9GAST</name>
<comment type="caution">
    <text evidence="1">The sequence shown here is derived from an EMBL/GenBank/DDBJ whole genome shotgun (WGS) entry which is preliminary data.</text>
</comment>
<sequence>MFCLKHERNGLQVELELLNFPHDSQTFILNSRVVPLSRRQLLATVAHWVGLSIMFLHRNSTDVIIEHICPKYKSPVRVRTRRIGLCVNTDRFVWNARSRGSSPSHCVWLSFFQQVSQGSRLQSWVHIPSNSSQAP</sequence>